<keyword evidence="3" id="KW-1185">Reference proteome</keyword>
<evidence type="ECO:0000313" key="2">
    <source>
        <dbReference type="EMBL" id="MDT0303995.1"/>
    </source>
</evidence>
<proteinExistence type="predicted"/>
<organism evidence="2 3">
    <name type="scientific">Streptomonospora wellingtoniae</name>
    <dbReference type="NCBI Taxonomy" id="3075544"/>
    <lineage>
        <taxon>Bacteria</taxon>
        <taxon>Bacillati</taxon>
        <taxon>Actinomycetota</taxon>
        <taxon>Actinomycetes</taxon>
        <taxon>Streptosporangiales</taxon>
        <taxon>Nocardiopsidaceae</taxon>
        <taxon>Streptomonospora</taxon>
    </lineage>
</organism>
<gene>
    <name evidence="2" type="ORF">RM446_17910</name>
</gene>
<evidence type="ECO:0000313" key="3">
    <source>
        <dbReference type="Proteomes" id="UP001183226"/>
    </source>
</evidence>
<name>A0ABU2KXF3_9ACTN</name>
<dbReference type="Proteomes" id="UP001183226">
    <property type="component" value="Unassembled WGS sequence"/>
</dbReference>
<keyword evidence="1" id="KW-0472">Membrane</keyword>
<evidence type="ECO:0000256" key="1">
    <source>
        <dbReference type="SAM" id="Phobius"/>
    </source>
</evidence>
<dbReference type="RefSeq" id="WP_311546489.1">
    <property type="nucleotide sequence ID" value="NZ_JAVREK010000020.1"/>
</dbReference>
<feature type="transmembrane region" description="Helical" evidence="1">
    <location>
        <begin position="6"/>
        <end position="24"/>
    </location>
</feature>
<accession>A0ABU2KXF3</accession>
<reference evidence="3" key="1">
    <citation type="submission" date="2023-07" db="EMBL/GenBank/DDBJ databases">
        <title>30 novel species of actinomycetes from the DSMZ collection.</title>
        <authorList>
            <person name="Nouioui I."/>
        </authorList>
    </citation>
    <scope>NUCLEOTIDE SEQUENCE [LARGE SCALE GENOMIC DNA]</scope>
    <source>
        <strain evidence="3">DSM 45055</strain>
    </source>
</reference>
<dbReference type="EMBL" id="JAVREK010000020">
    <property type="protein sequence ID" value="MDT0303995.1"/>
    <property type="molecule type" value="Genomic_DNA"/>
</dbReference>
<comment type="caution">
    <text evidence="2">The sequence shown here is derived from an EMBL/GenBank/DDBJ whole genome shotgun (WGS) entry which is preliminary data.</text>
</comment>
<sequence length="58" mass="6796">MDALAYIAAGVLLTLAAAHLLRTARRRWRRLRSRLRRQMVTRTVARTRRPAASARKRR</sequence>
<keyword evidence="1" id="KW-0812">Transmembrane</keyword>
<protein>
    <submittedName>
        <fullName evidence="2">Uncharacterized protein</fullName>
    </submittedName>
</protein>
<keyword evidence="1" id="KW-1133">Transmembrane helix</keyword>